<feature type="signal peptide" evidence="2">
    <location>
        <begin position="1"/>
        <end position="23"/>
    </location>
</feature>
<evidence type="ECO:0000256" key="2">
    <source>
        <dbReference type="SAM" id="SignalP"/>
    </source>
</evidence>
<keyword evidence="2" id="KW-0732">Signal</keyword>
<organism evidence="3 4">
    <name type="scientific">Anaeramoeba flamelloides</name>
    <dbReference type="NCBI Taxonomy" id="1746091"/>
    <lineage>
        <taxon>Eukaryota</taxon>
        <taxon>Metamonada</taxon>
        <taxon>Anaeramoebidae</taxon>
        <taxon>Anaeramoeba</taxon>
    </lineage>
</organism>
<feature type="transmembrane region" description="Helical" evidence="1">
    <location>
        <begin position="160"/>
        <end position="184"/>
    </location>
</feature>
<evidence type="ECO:0000313" key="4">
    <source>
        <dbReference type="Proteomes" id="UP001150062"/>
    </source>
</evidence>
<comment type="caution">
    <text evidence="3">The sequence shown here is derived from an EMBL/GenBank/DDBJ whole genome shotgun (WGS) entry which is preliminary data.</text>
</comment>
<proteinExistence type="predicted"/>
<dbReference type="Proteomes" id="UP001150062">
    <property type="component" value="Unassembled WGS sequence"/>
</dbReference>
<protein>
    <submittedName>
        <fullName evidence="3">Uncharacterized protein</fullName>
    </submittedName>
</protein>
<dbReference type="EMBL" id="JAOAOG010000020">
    <property type="protein sequence ID" value="KAJ6254410.1"/>
    <property type="molecule type" value="Genomic_DNA"/>
</dbReference>
<keyword evidence="1" id="KW-1133">Transmembrane helix</keyword>
<sequence>MIHKYLFLFFSLILITNISCCSTDKDCKSGKPLCHEDSCVACKHTYHCENDEYCADNKCVEYEKDILGEYCNWNGVFDCSDPNMKDSFYCGKCDDTKTLWEGVCFDYECVPCLASYQNGIAADHIDSVNCVPITAGSPKGRIAGKQWSDGSTHSFMQDSYGIAFVFIGLLSFILLVANCIFLLFGRSK</sequence>
<keyword evidence="1" id="KW-0472">Membrane</keyword>
<keyword evidence="1" id="KW-0812">Transmembrane</keyword>
<reference evidence="3" key="1">
    <citation type="submission" date="2022-08" db="EMBL/GenBank/DDBJ databases">
        <title>Novel sulfate-reducing endosymbionts in the free-living metamonad Anaeramoeba.</title>
        <authorList>
            <person name="Jerlstrom-Hultqvist J."/>
            <person name="Cepicka I."/>
            <person name="Gallot-Lavallee L."/>
            <person name="Salas-Leiva D."/>
            <person name="Curtis B.A."/>
            <person name="Zahonova K."/>
            <person name="Pipaliya S."/>
            <person name="Dacks J."/>
            <person name="Roger A.J."/>
        </authorList>
    </citation>
    <scope>NUCLEOTIDE SEQUENCE</scope>
    <source>
        <strain evidence="3">Schooner1</strain>
    </source>
</reference>
<keyword evidence="4" id="KW-1185">Reference proteome</keyword>
<evidence type="ECO:0000313" key="3">
    <source>
        <dbReference type="EMBL" id="KAJ6254410.1"/>
    </source>
</evidence>
<feature type="chain" id="PRO_5046694697" evidence="2">
    <location>
        <begin position="24"/>
        <end position="188"/>
    </location>
</feature>
<evidence type="ECO:0000256" key="1">
    <source>
        <dbReference type="SAM" id="Phobius"/>
    </source>
</evidence>
<gene>
    <name evidence="3" type="ORF">M0813_12366</name>
</gene>
<name>A0ABQ8ZCJ0_9EUKA</name>
<accession>A0ABQ8ZCJ0</accession>